<dbReference type="RefSeq" id="WP_152757728.1">
    <property type="nucleotide sequence ID" value="NZ_WHLY01000002.1"/>
</dbReference>
<proteinExistence type="predicted"/>
<dbReference type="Proteomes" id="UP000479293">
    <property type="component" value="Unassembled WGS sequence"/>
</dbReference>
<sequence length="193" mass="22589">MNSTYLTSVIKQFEYYKMLGDKSFDQLSDDQLFWKANEDSNSIAAIVKHLWGNMLSRWTDFLTSDGEKEWRDREGEFDDDITNREDMMTKWNEGWNCLFAALRPLTEAELENTVYIRNQGHTVTEAINRQLAHYAYHVGQIVFIGKMLRDNAWKSLSIPRGNSGTYNAEKFAQPLRKEHFTEEFLRPGTSEPE</sequence>
<organism evidence="1 2">
    <name type="scientific">Salmonirosea aquatica</name>
    <dbReference type="NCBI Taxonomy" id="2654236"/>
    <lineage>
        <taxon>Bacteria</taxon>
        <taxon>Pseudomonadati</taxon>
        <taxon>Bacteroidota</taxon>
        <taxon>Cytophagia</taxon>
        <taxon>Cytophagales</taxon>
        <taxon>Spirosomataceae</taxon>
        <taxon>Salmonirosea</taxon>
    </lineage>
</organism>
<dbReference type="SUPFAM" id="SSF109854">
    <property type="entry name" value="DinB/YfiT-like putative metalloenzymes"/>
    <property type="match status" value="1"/>
</dbReference>
<dbReference type="InterPro" id="IPR011466">
    <property type="entry name" value="DUF1572"/>
</dbReference>
<comment type="caution">
    <text evidence="1">The sequence shown here is derived from an EMBL/GenBank/DDBJ whole genome shotgun (WGS) entry which is preliminary data.</text>
</comment>
<dbReference type="AlphaFoldDB" id="A0A7C9BAT6"/>
<dbReference type="Pfam" id="PF07609">
    <property type="entry name" value="DUF1572"/>
    <property type="match status" value="1"/>
</dbReference>
<accession>A0A7C9BAT6</accession>
<dbReference type="Gene3D" id="1.20.120.450">
    <property type="entry name" value="dinb family like domain"/>
    <property type="match status" value="1"/>
</dbReference>
<name>A0A7C9BAT6_9BACT</name>
<dbReference type="EMBL" id="WHLY01000002">
    <property type="protein sequence ID" value="MPR32896.1"/>
    <property type="molecule type" value="Genomic_DNA"/>
</dbReference>
<protein>
    <submittedName>
        <fullName evidence="1">DUF1572 domain-containing protein</fullName>
    </submittedName>
</protein>
<reference evidence="1 2" key="1">
    <citation type="submission" date="2019-10" db="EMBL/GenBank/DDBJ databases">
        <title>Draft Genome Sequence of Cytophagaceae sp. SJW1-29.</title>
        <authorList>
            <person name="Choi A."/>
        </authorList>
    </citation>
    <scope>NUCLEOTIDE SEQUENCE [LARGE SCALE GENOMIC DNA]</scope>
    <source>
        <strain evidence="1 2">SJW1-29</strain>
    </source>
</reference>
<evidence type="ECO:0000313" key="2">
    <source>
        <dbReference type="Proteomes" id="UP000479293"/>
    </source>
</evidence>
<gene>
    <name evidence="1" type="ORF">GBK04_05875</name>
</gene>
<dbReference type="InterPro" id="IPR034660">
    <property type="entry name" value="DinB/YfiT-like"/>
</dbReference>
<keyword evidence="2" id="KW-1185">Reference proteome</keyword>
<evidence type="ECO:0000313" key="1">
    <source>
        <dbReference type="EMBL" id="MPR32896.1"/>
    </source>
</evidence>